<dbReference type="AlphaFoldDB" id="A0A2H9ZW11"/>
<dbReference type="STRING" id="1088818.A0A2H9ZW11"/>
<protein>
    <submittedName>
        <fullName evidence="2">Protein executer 1, chloroplastic</fullName>
    </submittedName>
</protein>
<reference evidence="2 3" key="1">
    <citation type="journal article" date="2017" name="Nature">
        <title>The Apostasia genome and the evolution of orchids.</title>
        <authorList>
            <person name="Zhang G.Q."/>
            <person name="Liu K.W."/>
            <person name="Li Z."/>
            <person name="Lohaus R."/>
            <person name="Hsiao Y.Y."/>
            <person name="Niu S.C."/>
            <person name="Wang J.Y."/>
            <person name="Lin Y.C."/>
            <person name="Xu Q."/>
            <person name="Chen L.J."/>
            <person name="Yoshida K."/>
            <person name="Fujiwara S."/>
            <person name="Wang Z.W."/>
            <person name="Zhang Y.Q."/>
            <person name="Mitsuda N."/>
            <person name="Wang M."/>
            <person name="Liu G.H."/>
            <person name="Pecoraro L."/>
            <person name="Huang H.X."/>
            <person name="Xiao X.J."/>
            <person name="Lin M."/>
            <person name="Wu X.Y."/>
            <person name="Wu W.L."/>
            <person name="Chen Y.Y."/>
            <person name="Chang S.B."/>
            <person name="Sakamoto S."/>
            <person name="Ohme-Takagi M."/>
            <person name="Yagi M."/>
            <person name="Zeng S.J."/>
            <person name="Shen C.Y."/>
            <person name="Yeh C.M."/>
            <person name="Luo Y.B."/>
            <person name="Tsai W.C."/>
            <person name="Van de Peer Y."/>
            <person name="Liu Z.J."/>
        </authorList>
    </citation>
    <scope>NUCLEOTIDE SEQUENCE [LARGE SCALE GENOMIC DNA]</scope>
    <source>
        <strain evidence="3">cv. Shenzhen</strain>
        <tissue evidence="2">Stem</tissue>
    </source>
</reference>
<dbReference type="Proteomes" id="UP000236161">
    <property type="component" value="Unassembled WGS sequence"/>
</dbReference>
<proteinExistence type="predicted"/>
<feature type="compositionally biased region" description="Polar residues" evidence="1">
    <location>
        <begin position="300"/>
        <end position="314"/>
    </location>
</feature>
<dbReference type="GO" id="GO:0010343">
    <property type="term" value="P:singlet oxygen-mediated programmed cell death"/>
    <property type="evidence" value="ECO:0007669"/>
    <property type="project" value="InterPro"/>
</dbReference>
<evidence type="ECO:0000256" key="1">
    <source>
        <dbReference type="SAM" id="MobiDB-lite"/>
    </source>
</evidence>
<dbReference type="EMBL" id="KZ453230">
    <property type="protein sequence ID" value="PKA47466.1"/>
    <property type="molecule type" value="Genomic_DNA"/>
</dbReference>
<dbReference type="InterPro" id="IPR044680">
    <property type="entry name" value="EX1/2"/>
</dbReference>
<sequence length="775" mass="86360">MASSIAVSRLPFPALAQVDSYFGRDPTQAPKALAATNRCSLSALMRSEPGLCRCCNPQSGQPSPEKDGGWKLDSLLQGIVAIAVKRFDDCVNSFRRLSGKGGGLLNNAGVVDKGERAQTVEEEEEKEVWDWNRWNRHFSEIEEQEWIASELKMQLKDAVAREDYEEAAKVKLALQAAAKTDTVGTAIYNYYKAVAEESYKDAAFLRDNAGTGLLGWWSGISKGSGDKCGWIIRISAEHGRYVARSYSSRQLVMSRPGSPLFEIYFTGGDEGYKQQAVYLKRDTGRNVDLSKKSTKSGSSLNENDSNEEPSNITSEDVKTFEEVDDSEIIDGLEGIKNILQDVIPGVKVKVLKVVTPGMVDKDLISKVIEQILEDKEGSDEDIHGSDEEDIKAESEIEEIEMIGGDEPSQTPEEQSDFSVNFIIGTLMEKMNADVPPKNLLRTPAELEITDRRSFSFYVKKEDLISEADARLTFQSKTLLPSSRSGARPDLTKIFISKEKMPIKVLEDIGELISLSMKKSQNYQSLSGTTVFDRIEISTTSDPLSGLYIGSHGMYSSEVLHLKRRFGQWQEGNSATKPMDLEFYEYVEAYKLTGALAMPAGQVVFRAKVGERNQLPHKGIIPDEFGVIARYKGQGRVADPGFQNPRWVDGELVILDGKIRFLVENKVEEPVVPSFSPYKLNDRSLAGDRWLPPALEIEKISLEEKKMEEEELAIERTEENKASRWQDKTNPPLVVLVAMIPRMLASTICVARFSAKVNQMRGVVSMGSSKERMEGR</sequence>
<dbReference type="Pfam" id="PF12014">
    <property type="entry name" value="Cyclin_D1_bind"/>
    <property type="match status" value="1"/>
</dbReference>
<dbReference type="PANTHER" id="PTHR33917">
    <property type="entry name" value="PROTEIN EXECUTER 1, CHLOROPLASTIC"/>
    <property type="match status" value="1"/>
</dbReference>
<dbReference type="PANTHER" id="PTHR33917:SF3">
    <property type="entry name" value="PROTEIN EXECUTER 1, CHLOROPLASTIC"/>
    <property type="match status" value="1"/>
</dbReference>
<evidence type="ECO:0000313" key="2">
    <source>
        <dbReference type="EMBL" id="PKA47466.1"/>
    </source>
</evidence>
<evidence type="ECO:0000313" key="3">
    <source>
        <dbReference type="Proteomes" id="UP000236161"/>
    </source>
</evidence>
<dbReference type="GO" id="GO:0042651">
    <property type="term" value="C:thylakoid membrane"/>
    <property type="evidence" value="ECO:0007669"/>
    <property type="project" value="TreeGrafter"/>
</dbReference>
<keyword evidence="3" id="KW-1185">Reference proteome</keyword>
<name>A0A2H9ZW11_9ASPA</name>
<accession>A0A2H9ZW11</accession>
<dbReference type="OrthoDB" id="722566at2759"/>
<feature type="region of interest" description="Disordered" evidence="1">
    <location>
        <begin position="288"/>
        <end position="318"/>
    </location>
</feature>
<organism evidence="2 3">
    <name type="scientific">Apostasia shenzhenica</name>
    <dbReference type="NCBI Taxonomy" id="1088818"/>
    <lineage>
        <taxon>Eukaryota</taxon>
        <taxon>Viridiplantae</taxon>
        <taxon>Streptophyta</taxon>
        <taxon>Embryophyta</taxon>
        <taxon>Tracheophyta</taxon>
        <taxon>Spermatophyta</taxon>
        <taxon>Magnoliopsida</taxon>
        <taxon>Liliopsida</taxon>
        <taxon>Asparagales</taxon>
        <taxon>Orchidaceae</taxon>
        <taxon>Apostasioideae</taxon>
        <taxon>Apostasia</taxon>
    </lineage>
</organism>
<gene>
    <name evidence="2" type="primary">EX1</name>
    <name evidence="2" type="ORF">AXF42_Ash020195</name>
</gene>